<evidence type="ECO:0000313" key="4">
    <source>
        <dbReference type="Proteomes" id="UP000198929"/>
    </source>
</evidence>
<feature type="region of interest" description="Disordered" evidence="1">
    <location>
        <begin position="1"/>
        <end position="32"/>
    </location>
</feature>
<reference evidence="4" key="1">
    <citation type="submission" date="2016-10" db="EMBL/GenBank/DDBJ databases">
        <authorList>
            <person name="Varghese N."/>
            <person name="Submissions S."/>
        </authorList>
    </citation>
    <scope>NUCLEOTIDE SEQUENCE [LARGE SCALE GENOMIC DNA]</scope>
    <source>
        <strain evidence="4">DSM 20524</strain>
    </source>
</reference>
<gene>
    <name evidence="3" type="ORF">SAMN05661109_02706</name>
</gene>
<sequence length="88" mass="9265">MDKAPESAGQSGDSPAVSTTRPPKKDHRSALQSQKLRMSLLDKAIRFGQSAPAMKIRSPRILLGSAILGAIALAGTIGASALIQFFFN</sequence>
<proteinExistence type="predicted"/>
<name>A0A1H9WFD8_9CORY</name>
<feature type="transmembrane region" description="Helical" evidence="2">
    <location>
        <begin position="61"/>
        <end position="87"/>
    </location>
</feature>
<keyword evidence="4" id="KW-1185">Reference proteome</keyword>
<accession>A0A1H9WFD8</accession>
<evidence type="ECO:0000313" key="3">
    <source>
        <dbReference type="EMBL" id="SES32620.1"/>
    </source>
</evidence>
<evidence type="ECO:0000256" key="2">
    <source>
        <dbReference type="SAM" id="Phobius"/>
    </source>
</evidence>
<evidence type="ECO:0000256" key="1">
    <source>
        <dbReference type="SAM" id="MobiDB-lite"/>
    </source>
</evidence>
<dbReference type="EMBL" id="FOGQ01000021">
    <property type="protein sequence ID" value="SES32620.1"/>
    <property type="molecule type" value="Genomic_DNA"/>
</dbReference>
<organism evidence="3 4">
    <name type="scientific">Corynebacterium cystitidis DSM 20524</name>
    <dbReference type="NCBI Taxonomy" id="1121357"/>
    <lineage>
        <taxon>Bacteria</taxon>
        <taxon>Bacillati</taxon>
        <taxon>Actinomycetota</taxon>
        <taxon>Actinomycetes</taxon>
        <taxon>Mycobacteriales</taxon>
        <taxon>Corynebacteriaceae</taxon>
        <taxon>Corynebacterium</taxon>
    </lineage>
</organism>
<keyword evidence="2" id="KW-0472">Membrane</keyword>
<keyword evidence="2" id="KW-0812">Transmembrane</keyword>
<keyword evidence="2" id="KW-1133">Transmembrane helix</keyword>
<dbReference type="STRING" id="1121357.SAMN05661109_02706"/>
<feature type="compositionally biased region" description="Polar residues" evidence="1">
    <location>
        <begin position="8"/>
        <end position="21"/>
    </location>
</feature>
<protein>
    <submittedName>
        <fullName evidence="3">Uncharacterized protein</fullName>
    </submittedName>
</protein>
<dbReference type="AlphaFoldDB" id="A0A1H9WFD8"/>
<dbReference type="Proteomes" id="UP000198929">
    <property type="component" value="Unassembled WGS sequence"/>
</dbReference>